<dbReference type="InterPro" id="IPR026875">
    <property type="entry name" value="PHydrolase_assoc_dom"/>
</dbReference>
<dbReference type="SUPFAM" id="SSF109604">
    <property type="entry name" value="HD-domain/PDEase-like"/>
    <property type="match status" value="1"/>
</dbReference>
<dbReference type="GO" id="GO:0008832">
    <property type="term" value="F:dGTPase activity"/>
    <property type="evidence" value="ECO:0007669"/>
    <property type="project" value="UniProtKB-EC"/>
</dbReference>
<dbReference type="Proteomes" id="UP001230654">
    <property type="component" value="Unassembled WGS sequence"/>
</dbReference>
<organism evidence="5 6">
    <name type="scientific">Streptomyces rishiriensis</name>
    <dbReference type="NCBI Taxonomy" id="68264"/>
    <lineage>
        <taxon>Bacteria</taxon>
        <taxon>Bacillati</taxon>
        <taxon>Actinomycetota</taxon>
        <taxon>Actinomycetes</taxon>
        <taxon>Kitasatosporales</taxon>
        <taxon>Streptomycetaceae</taxon>
        <taxon>Streptomyces</taxon>
    </lineage>
</organism>
<dbReference type="InterPro" id="IPR006261">
    <property type="entry name" value="dGTPase"/>
</dbReference>
<comment type="caution">
    <text evidence="5">The sequence shown here is derived from an EMBL/GenBank/DDBJ whole genome shotgun (WGS) entry which is preliminary data.</text>
</comment>
<dbReference type="PANTHER" id="PTHR11373:SF32">
    <property type="entry name" value="DEOXYGUANOSINETRIPHOSPHATE TRIPHOSPHOHYDROLASE"/>
    <property type="match status" value="1"/>
</dbReference>
<dbReference type="Pfam" id="PF13286">
    <property type="entry name" value="HD_assoc"/>
    <property type="match status" value="1"/>
</dbReference>
<gene>
    <name evidence="5" type="ORF">QF030_003044</name>
</gene>
<dbReference type="InterPro" id="IPR023023">
    <property type="entry name" value="dNTPase_2"/>
</dbReference>
<sequence>MEGTAHLDTAYDPTSVARWAPEPDKRPGRTAFQRDRARVLHSSALRRLSGKTQVVTPGTRTDAWDATPRTRLTHSLECAQVGRELGAALGCDADLVEAACLSHDLGHPPFGHNGEQALNEFARDCGGFEGNAQSLRLLTRIEPKRFTAEGSVGLNLTRATLDAATKYPWPRGARPTDPTSPKFGVYEDDRPVFDWVRETAPGTRTCFEAQVMDWADDVAYSVHDVEDGLHAGHIDPNCLHAEPERQEIFRVAVGRYVPAGTDPAELAAALDRLQDQEWWPHGYDGTAAAQARLKDATSQLIGRFCLAAEAATRARYGNGSLTRYGAELVVPQEARLECAVLKAVADRYVMQRAEQEILRADQRVVISELAQALTARAPDGLDPQFHALFDQASDDRARKRVVVDQIASLTDASARSLHSRLTERTRS</sequence>
<reference evidence="5 6" key="1">
    <citation type="submission" date="2023-07" db="EMBL/GenBank/DDBJ databases">
        <title>Comparative genomics of wheat-associated soil bacteria to identify genetic determinants of phenazine resistance.</title>
        <authorList>
            <person name="Mouncey N."/>
        </authorList>
    </citation>
    <scope>NUCLEOTIDE SEQUENCE [LARGE SCALE GENOMIC DNA]</scope>
    <source>
        <strain evidence="5 6">B2I6</strain>
    </source>
</reference>
<dbReference type="NCBIfam" id="NF002829">
    <property type="entry name" value="PRK03007.1"/>
    <property type="match status" value="1"/>
</dbReference>
<dbReference type="HAMAP" id="MF_01212">
    <property type="entry name" value="dGTPase_type2"/>
    <property type="match status" value="1"/>
</dbReference>
<dbReference type="EMBL" id="JAUSWV010000002">
    <property type="protein sequence ID" value="MDQ0580866.1"/>
    <property type="molecule type" value="Genomic_DNA"/>
</dbReference>
<accession>A0ABU0NP04</accession>
<dbReference type="InterPro" id="IPR050135">
    <property type="entry name" value="dGTPase-like"/>
</dbReference>
<evidence type="ECO:0000313" key="6">
    <source>
        <dbReference type="Proteomes" id="UP001230654"/>
    </source>
</evidence>
<dbReference type="CDD" id="cd00077">
    <property type="entry name" value="HDc"/>
    <property type="match status" value="1"/>
</dbReference>
<feature type="domain" description="HD" evidence="4">
    <location>
        <begin position="71"/>
        <end position="221"/>
    </location>
</feature>
<dbReference type="InterPro" id="IPR006674">
    <property type="entry name" value="HD_domain"/>
</dbReference>
<dbReference type="PANTHER" id="PTHR11373">
    <property type="entry name" value="DEOXYNUCLEOSIDE TRIPHOSPHATE TRIPHOSPHOHYDROLASE"/>
    <property type="match status" value="1"/>
</dbReference>
<feature type="region of interest" description="Disordered" evidence="3">
    <location>
        <begin position="1"/>
        <end position="30"/>
    </location>
</feature>
<feature type="compositionally biased region" description="Basic and acidic residues" evidence="3">
    <location>
        <begin position="21"/>
        <end position="30"/>
    </location>
</feature>
<dbReference type="NCBIfam" id="TIGR01353">
    <property type="entry name" value="dGTP_triPase"/>
    <property type="match status" value="1"/>
</dbReference>
<evidence type="ECO:0000259" key="4">
    <source>
        <dbReference type="PROSITE" id="PS51831"/>
    </source>
</evidence>
<dbReference type="SMART" id="SM00471">
    <property type="entry name" value="HDc"/>
    <property type="match status" value="1"/>
</dbReference>
<name>A0ABU0NP04_STRRH</name>
<dbReference type="InterPro" id="IPR003607">
    <property type="entry name" value="HD/PDEase_dom"/>
</dbReference>
<dbReference type="Gene3D" id="1.10.3210.10">
    <property type="entry name" value="Hypothetical protein af1432"/>
    <property type="match status" value="1"/>
</dbReference>
<comment type="similarity">
    <text evidence="2">Belongs to the dGTPase family. Type 2 subfamily.</text>
</comment>
<protein>
    <recommendedName>
        <fullName evidence="2">Deoxyguanosinetriphosphate triphosphohydrolase-like protein</fullName>
    </recommendedName>
</protein>
<evidence type="ECO:0000313" key="5">
    <source>
        <dbReference type="EMBL" id="MDQ0580866.1"/>
    </source>
</evidence>
<proteinExistence type="inferred from homology"/>
<keyword evidence="1 2" id="KW-0378">Hydrolase</keyword>
<evidence type="ECO:0000256" key="1">
    <source>
        <dbReference type="ARBA" id="ARBA00022801"/>
    </source>
</evidence>
<dbReference type="RefSeq" id="WP_307163185.1">
    <property type="nucleotide sequence ID" value="NZ_JAUSWV010000002.1"/>
</dbReference>
<evidence type="ECO:0000256" key="3">
    <source>
        <dbReference type="SAM" id="MobiDB-lite"/>
    </source>
</evidence>
<keyword evidence="6" id="KW-1185">Reference proteome</keyword>
<evidence type="ECO:0000256" key="2">
    <source>
        <dbReference type="HAMAP-Rule" id="MF_01212"/>
    </source>
</evidence>
<dbReference type="PROSITE" id="PS51831">
    <property type="entry name" value="HD"/>
    <property type="match status" value="1"/>
</dbReference>
<dbReference type="Pfam" id="PF01966">
    <property type="entry name" value="HD"/>
    <property type="match status" value="1"/>
</dbReference>